<dbReference type="RefSeq" id="WP_133207037.1">
    <property type="nucleotide sequence ID" value="NZ_SMRU01000059.1"/>
</dbReference>
<name>A0A4R5K5E3_9MICC</name>
<keyword evidence="2" id="KW-1185">Reference proteome</keyword>
<comment type="caution">
    <text evidence="1">The sequence shown here is derived from an EMBL/GenBank/DDBJ whole genome shotgun (WGS) entry which is preliminary data.</text>
</comment>
<accession>A0A4R5K5E3</accession>
<dbReference type="AlphaFoldDB" id="A0A4R5K5E3"/>
<reference evidence="1 2" key="1">
    <citation type="submission" date="2019-03" db="EMBL/GenBank/DDBJ databases">
        <title>Whole genome sequence of Arthrobacter sp JH1-1.</title>
        <authorList>
            <person name="Trinh H.N."/>
        </authorList>
    </citation>
    <scope>NUCLEOTIDE SEQUENCE [LARGE SCALE GENOMIC DNA]</scope>
    <source>
        <strain evidence="1 2">JH1-1</strain>
    </source>
</reference>
<proteinExistence type="predicted"/>
<sequence>MTAYANGPMGGTPLSAENLNRDFNNRPAKWQPNTPYIGGGVDLCINPNGDLVSRTTSGTSPSTYAADAANWALSPSFIPVVDPSVGPMGVRRKTSLTYGTAYIFGTGSSFGFSGTGSPADIAGAFGIYQEYGRNTPGAGVPKTTQGGYAITNYWGPTTDDVAEGFSSAVLLKDGGVPFTQAASTTALEGISQVENNVTVTGKTVAVSGRAGFKGVSSTAYGYSFFAQVQKDASASVGTYVGFAQDTSGGATSNFGVKVVDRIETQTSLGINPASGDGLFNVNLAGVSVSSGNTPFARILPASTTDFVSLRVGAAAGQTKNIQEWWPAGATAAQGYVDITGAFRSRQGMFAHDSGGTVMVGITSSGPKWYAAGLTQTTVGAAGGAAALPSAPKRYLKVVDSDGTVLVIPAYLAA</sequence>
<dbReference type="Proteomes" id="UP000295511">
    <property type="component" value="Unassembled WGS sequence"/>
</dbReference>
<gene>
    <name evidence="1" type="ORF">E1809_25515</name>
</gene>
<organism evidence="1 2">
    <name type="scientific">Arthrobacter terricola</name>
    <dbReference type="NCBI Taxonomy" id="2547396"/>
    <lineage>
        <taxon>Bacteria</taxon>
        <taxon>Bacillati</taxon>
        <taxon>Actinomycetota</taxon>
        <taxon>Actinomycetes</taxon>
        <taxon>Micrococcales</taxon>
        <taxon>Micrococcaceae</taxon>
        <taxon>Arthrobacter</taxon>
    </lineage>
</organism>
<evidence type="ECO:0000313" key="1">
    <source>
        <dbReference type="EMBL" id="TDF86880.1"/>
    </source>
</evidence>
<dbReference type="EMBL" id="SMRU01000059">
    <property type="protein sequence ID" value="TDF86880.1"/>
    <property type="molecule type" value="Genomic_DNA"/>
</dbReference>
<protein>
    <submittedName>
        <fullName evidence="1">Uncharacterized protein</fullName>
    </submittedName>
</protein>
<evidence type="ECO:0000313" key="2">
    <source>
        <dbReference type="Proteomes" id="UP000295511"/>
    </source>
</evidence>